<proteinExistence type="predicted"/>
<dbReference type="EMBL" id="JBBCAQ010000033">
    <property type="protein sequence ID" value="KAK7582613.1"/>
    <property type="molecule type" value="Genomic_DNA"/>
</dbReference>
<sequence length="208" mass="23619">MSFWNIVNLPLYYNFVSNAWLFVRNSIEINFDIFVFFPDSSSQSFEDLELTVTDDVKRDDKIMENDKSTRNHVGETVAAPATTNNNNNRIVSFIVGDEESSENNHNHNHMNGDALSYEDELVMKEGRDNFDTKPPSGLESKSSSYKDMFGLAERRKRLREDADDDVRVHPPIPAPTDANITCVLGILRHAVRMVADKLNIGTITVYSI</sequence>
<keyword evidence="2" id="KW-1185">Reference proteome</keyword>
<dbReference type="AlphaFoldDB" id="A0AAN9TCA0"/>
<gene>
    <name evidence="1" type="ORF">V9T40_014058</name>
</gene>
<protein>
    <submittedName>
        <fullName evidence="1">Uncharacterized protein</fullName>
    </submittedName>
</protein>
<dbReference type="Proteomes" id="UP001367676">
    <property type="component" value="Unassembled WGS sequence"/>
</dbReference>
<accession>A0AAN9TCA0</accession>
<evidence type="ECO:0000313" key="1">
    <source>
        <dbReference type="EMBL" id="KAK7582613.1"/>
    </source>
</evidence>
<organism evidence="1 2">
    <name type="scientific">Parthenolecanium corni</name>
    <dbReference type="NCBI Taxonomy" id="536013"/>
    <lineage>
        <taxon>Eukaryota</taxon>
        <taxon>Metazoa</taxon>
        <taxon>Ecdysozoa</taxon>
        <taxon>Arthropoda</taxon>
        <taxon>Hexapoda</taxon>
        <taxon>Insecta</taxon>
        <taxon>Pterygota</taxon>
        <taxon>Neoptera</taxon>
        <taxon>Paraneoptera</taxon>
        <taxon>Hemiptera</taxon>
        <taxon>Sternorrhyncha</taxon>
        <taxon>Coccoidea</taxon>
        <taxon>Coccidae</taxon>
        <taxon>Parthenolecanium</taxon>
    </lineage>
</organism>
<evidence type="ECO:0000313" key="2">
    <source>
        <dbReference type="Proteomes" id="UP001367676"/>
    </source>
</evidence>
<name>A0AAN9TCA0_9HEMI</name>
<reference evidence="1 2" key="1">
    <citation type="submission" date="2024-03" db="EMBL/GenBank/DDBJ databases">
        <title>Adaptation during the transition from Ophiocordyceps entomopathogen to insect associate is accompanied by gene loss and intensified selection.</title>
        <authorList>
            <person name="Ward C.M."/>
            <person name="Onetto C.A."/>
            <person name="Borneman A.R."/>
        </authorList>
    </citation>
    <scope>NUCLEOTIDE SEQUENCE [LARGE SCALE GENOMIC DNA]</scope>
    <source>
        <strain evidence="1">AWRI1</strain>
        <tissue evidence="1">Single Adult Female</tissue>
    </source>
</reference>
<comment type="caution">
    <text evidence="1">The sequence shown here is derived from an EMBL/GenBank/DDBJ whole genome shotgun (WGS) entry which is preliminary data.</text>
</comment>